<evidence type="ECO:0000256" key="8">
    <source>
        <dbReference type="PROSITE-ProRule" id="PRU00703"/>
    </source>
</evidence>
<dbReference type="Pfam" id="PF01769">
    <property type="entry name" value="MgtE"/>
    <property type="match status" value="1"/>
</dbReference>
<evidence type="ECO:0000313" key="11">
    <source>
        <dbReference type="EMBL" id="SFP41271.1"/>
    </source>
</evidence>
<dbReference type="Gene3D" id="1.25.60.10">
    <property type="entry name" value="MgtE N-terminal domain-like"/>
    <property type="match status" value="1"/>
</dbReference>
<evidence type="ECO:0000256" key="7">
    <source>
        <dbReference type="ARBA" id="ARBA00023136"/>
    </source>
</evidence>
<dbReference type="EMBL" id="FOWW01000002">
    <property type="protein sequence ID" value="SFP41271.1"/>
    <property type="molecule type" value="Genomic_DNA"/>
</dbReference>
<dbReference type="InterPro" id="IPR038076">
    <property type="entry name" value="MgtE_N_sf"/>
</dbReference>
<comment type="similarity">
    <text evidence="2 9">Belongs to the SLC41A transporter family.</text>
</comment>
<dbReference type="CDD" id="cd04606">
    <property type="entry name" value="CBS_pair_Mg_transporter"/>
    <property type="match status" value="1"/>
</dbReference>
<evidence type="ECO:0000259" key="10">
    <source>
        <dbReference type="PROSITE" id="PS51371"/>
    </source>
</evidence>
<evidence type="ECO:0000313" key="12">
    <source>
        <dbReference type="Proteomes" id="UP000198727"/>
    </source>
</evidence>
<sequence length="438" mass="47009">MADLLDDNDVAGLQQWLATHPPYEIADEMARAEPVHAALLLRLLDKDRALVAFEELDPPTQQKLLSGLRDQAFRDLVEGMDPDDRARLLGEAPAKFAHRVLAGLSPYERAMTAELLGYPEGSVGRYTSPETVTVRRHLTAGQALEVVRARGAAAETVYTLPVVDDERRFLGTVSLRDLVLSRPDRPVAELVVDDAPRAHTMDDAERAARLMQEANLLALTVVDNEDRVVGLLTIDDAVEVIEAADTEDIARQSAAQPWSGHYMSVGVTQLARSRATWLLLLIVAATLTVNVLQYFEAELAEVTALALFIPLLVGTGGNAGAQAATSVVRALAVGEVRTGDVLRVAWRECRVGLLLGVMLAVVGFVIGAVLVTVPVAVTVSLAIVLVCCWAAIIGSVMPLLAKRLHIDPAVISAPLVTTLVDATGLIIYFGLARLVLGL</sequence>
<dbReference type="InterPro" id="IPR006667">
    <property type="entry name" value="SLC41_membr_dom"/>
</dbReference>
<dbReference type="GO" id="GO:0005886">
    <property type="term" value="C:plasma membrane"/>
    <property type="evidence" value="ECO:0007669"/>
    <property type="project" value="UniProtKB-SubCell"/>
</dbReference>
<evidence type="ECO:0000256" key="2">
    <source>
        <dbReference type="ARBA" id="ARBA00009749"/>
    </source>
</evidence>
<dbReference type="SMART" id="SM00116">
    <property type="entry name" value="CBS"/>
    <property type="match status" value="2"/>
</dbReference>
<comment type="subcellular location">
    <subcellularLocation>
        <location evidence="9">Cell membrane</location>
        <topology evidence="9">Multi-pass membrane protein</topology>
    </subcellularLocation>
    <subcellularLocation>
        <location evidence="1">Membrane</location>
        <topology evidence="1">Multi-pass membrane protein</topology>
    </subcellularLocation>
</comment>
<protein>
    <recommendedName>
        <fullName evidence="9">Magnesium transporter MgtE</fullName>
    </recommendedName>
</protein>
<feature type="transmembrane region" description="Helical" evidence="9">
    <location>
        <begin position="413"/>
        <end position="436"/>
    </location>
</feature>
<dbReference type="STRING" id="587909.SAMN05421810_102513"/>
<gene>
    <name evidence="11" type="ORF">SAMN05421810_102513</name>
</gene>
<dbReference type="AlphaFoldDB" id="A0A1I5Q5N8"/>
<dbReference type="InterPro" id="IPR046342">
    <property type="entry name" value="CBS_dom_sf"/>
</dbReference>
<feature type="transmembrane region" description="Helical" evidence="9">
    <location>
        <begin position="379"/>
        <end position="401"/>
    </location>
</feature>
<keyword evidence="5 9" id="KW-0460">Magnesium</keyword>
<feature type="transmembrane region" description="Helical" evidence="9">
    <location>
        <begin position="307"/>
        <end position="332"/>
    </location>
</feature>
<evidence type="ECO:0000256" key="5">
    <source>
        <dbReference type="ARBA" id="ARBA00022842"/>
    </source>
</evidence>
<keyword evidence="4 9" id="KW-0812">Transmembrane</keyword>
<accession>A0A1I5Q5N8</accession>
<keyword evidence="6 9" id="KW-1133">Transmembrane helix</keyword>
<evidence type="ECO:0000256" key="1">
    <source>
        <dbReference type="ARBA" id="ARBA00004141"/>
    </source>
</evidence>
<dbReference type="SUPFAM" id="SSF161093">
    <property type="entry name" value="MgtE membrane domain-like"/>
    <property type="match status" value="1"/>
</dbReference>
<keyword evidence="3 9" id="KW-0813">Transport</keyword>
<dbReference type="PANTHER" id="PTHR43773:SF1">
    <property type="entry name" value="MAGNESIUM TRANSPORTER MGTE"/>
    <property type="match status" value="1"/>
</dbReference>
<keyword evidence="9" id="KW-0479">Metal-binding</keyword>
<dbReference type="PROSITE" id="PS51371">
    <property type="entry name" value="CBS"/>
    <property type="match status" value="2"/>
</dbReference>
<dbReference type="SUPFAM" id="SSF158791">
    <property type="entry name" value="MgtE N-terminal domain-like"/>
    <property type="match status" value="1"/>
</dbReference>
<dbReference type="GO" id="GO:0015095">
    <property type="term" value="F:magnesium ion transmembrane transporter activity"/>
    <property type="evidence" value="ECO:0007669"/>
    <property type="project" value="UniProtKB-UniRule"/>
</dbReference>
<dbReference type="Gene3D" id="1.10.357.20">
    <property type="entry name" value="SLC41 divalent cation transporters, integral membrane domain"/>
    <property type="match status" value="1"/>
</dbReference>
<dbReference type="Pfam" id="PF00571">
    <property type="entry name" value="CBS"/>
    <property type="match status" value="2"/>
</dbReference>
<keyword evidence="8" id="KW-0129">CBS domain</keyword>
<feature type="domain" description="CBS" evidence="10">
    <location>
        <begin position="127"/>
        <end position="189"/>
    </location>
</feature>
<keyword evidence="7 9" id="KW-0472">Membrane</keyword>
<dbReference type="PANTHER" id="PTHR43773">
    <property type="entry name" value="MAGNESIUM TRANSPORTER MGTE"/>
    <property type="match status" value="1"/>
</dbReference>
<dbReference type="InterPro" id="IPR006669">
    <property type="entry name" value="MgtE_transporter"/>
</dbReference>
<dbReference type="GO" id="GO:0046872">
    <property type="term" value="F:metal ion binding"/>
    <property type="evidence" value="ECO:0007669"/>
    <property type="project" value="UniProtKB-KW"/>
</dbReference>
<evidence type="ECO:0000256" key="9">
    <source>
        <dbReference type="RuleBase" id="RU362011"/>
    </source>
</evidence>
<dbReference type="InterPro" id="IPR036739">
    <property type="entry name" value="SLC41_membr_dom_sf"/>
</dbReference>
<evidence type="ECO:0000256" key="6">
    <source>
        <dbReference type="ARBA" id="ARBA00022989"/>
    </source>
</evidence>
<dbReference type="SUPFAM" id="SSF54631">
    <property type="entry name" value="CBS-domain pair"/>
    <property type="match status" value="1"/>
</dbReference>
<evidence type="ECO:0000256" key="4">
    <source>
        <dbReference type="ARBA" id="ARBA00022692"/>
    </source>
</evidence>
<dbReference type="RefSeq" id="WP_243859209.1">
    <property type="nucleotide sequence ID" value="NZ_SOEP01000001.1"/>
</dbReference>
<comment type="subunit">
    <text evidence="9">Homodimer.</text>
</comment>
<reference evidence="12" key="1">
    <citation type="submission" date="2016-10" db="EMBL/GenBank/DDBJ databases">
        <authorList>
            <person name="Varghese N."/>
            <person name="Submissions S."/>
        </authorList>
    </citation>
    <scope>NUCLEOTIDE SEQUENCE [LARGE SCALE GENOMIC DNA]</scope>
    <source>
        <strain evidence="12">CGMCC 4.5579</strain>
    </source>
</reference>
<dbReference type="InterPro" id="IPR006668">
    <property type="entry name" value="Mg_transptr_MgtE_intracell_dom"/>
</dbReference>
<organism evidence="11 12">
    <name type="scientific">Amycolatopsis arida</name>
    <dbReference type="NCBI Taxonomy" id="587909"/>
    <lineage>
        <taxon>Bacteria</taxon>
        <taxon>Bacillati</taxon>
        <taxon>Actinomycetota</taxon>
        <taxon>Actinomycetes</taxon>
        <taxon>Pseudonocardiales</taxon>
        <taxon>Pseudonocardiaceae</taxon>
        <taxon>Amycolatopsis</taxon>
    </lineage>
</organism>
<keyword evidence="12" id="KW-1185">Reference proteome</keyword>
<dbReference type="NCBIfam" id="TIGR00400">
    <property type="entry name" value="mgtE"/>
    <property type="match status" value="1"/>
</dbReference>
<feature type="transmembrane region" description="Helical" evidence="9">
    <location>
        <begin position="353"/>
        <end position="373"/>
    </location>
</feature>
<evidence type="ECO:0000256" key="3">
    <source>
        <dbReference type="ARBA" id="ARBA00022448"/>
    </source>
</evidence>
<feature type="domain" description="CBS" evidence="10">
    <location>
        <begin position="191"/>
        <end position="249"/>
    </location>
</feature>
<name>A0A1I5Q5N8_9PSEU</name>
<dbReference type="Proteomes" id="UP000198727">
    <property type="component" value="Unassembled WGS sequence"/>
</dbReference>
<feature type="transmembrane region" description="Helical" evidence="9">
    <location>
        <begin position="277"/>
        <end position="295"/>
    </location>
</feature>
<comment type="function">
    <text evidence="9">Acts as a magnesium transporter.</text>
</comment>
<dbReference type="Gene3D" id="3.10.580.10">
    <property type="entry name" value="CBS-domain"/>
    <property type="match status" value="1"/>
</dbReference>
<proteinExistence type="inferred from homology"/>
<keyword evidence="9" id="KW-1003">Cell membrane</keyword>
<dbReference type="SMART" id="SM00924">
    <property type="entry name" value="MgtE_N"/>
    <property type="match status" value="1"/>
</dbReference>
<dbReference type="InterPro" id="IPR000644">
    <property type="entry name" value="CBS_dom"/>
</dbReference>
<dbReference type="Pfam" id="PF03448">
    <property type="entry name" value="MgtE_N"/>
    <property type="match status" value="1"/>
</dbReference>